<gene>
    <name evidence="2" type="ORF">CAP_2602</name>
</gene>
<dbReference type="GO" id="GO:0070290">
    <property type="term" value="F:N-acylphosphatidylethanolamine-specific phospholipase D activity"/>
    <property type="evidence" value="ECO:0007669"/>
    <property type="project" value="InterPro"/>
</dbReference>
<dbReference type="AlphaFoldDB" id="A0A017TJD7"/>
<evidence type="ECO:0000313" key="2">
    <source>
        <dbReference type="EMBL" id="EYF08741.1"/>
    </source>
</evidence>
<dbReference type="RefSeq" id="WP_044234945.1">
    <property type="nucleotide sequence ID" value="NZ_ASRX01000002.1"/>
</dbReference>
<protein>
    <recommendedName>
        <fullName evidence="1">Metallo-beta-lactamase domain-containing protein</fullName>
    </recommendedName>
</protein>
<dbReference type="Pfam" id="PF12706">
    <property type="entry name" value="Lactamase_B_2"/>
    <property type="match status" value="1"/>
</dbReference>
<dbReference type="SMART" id="SM00849">
    <property type="entry name" value="Lactamase_B"/>
    <property type="match status" value="1"/>
</dbReference>
<dbReference type="InterPro" id="IPR001279">
    <property type="entry name" value="Metallo-B-lactamas"/>
</dbReference>
<dbReference type="GO" id="GO:0008270">
    <property type="term" value="F:zinc ion binding"/>
    <property type="evidence" value="ECO:0007669"/>
    <property type="project" value="InterPro"/>
</dbReference>
<evidence type="ECO:0000313" key="3">
    <source>
        <dbReference type="Proteomes" id="UP000019678"/>
    </source>
</evidence>
<dbReference type="InterPro" id="IPR036866">
    <property type="entry name" value="RibonucZ/Hydroxyglut_hydro"/>
</dbReference>
<dbReference type="EMBL" id="ASRX01000002">
    <property type="protein sequence ID" value="EYF08741.1"/>
    <property type="molecule type" value="Genomic_DNA"/>
</dbReference>
<feature type="domain" description="Metallo-beta-lactamase" evidence="1">
    <location>
        <begin position="61"/>
        <end position="244"/>
    </location>
</feature>
<reference evidence="2 3" key="1">
    <citation type="submission" date="2013-05" db="EMBL/GenBank/DDBJ databases">
        <title>Genome assembly of Chondromyces apiculatus DSM 436.</title>
        <authorList>
            <person name="Sharma G."/>
            <person name="Khatri I."/>
            <person name="Kaur C."/>
            <person name="Mayilraj S."/>
            <person name="Subramanian S."/>
        </authorList>
    </citation>
    <scope>NUCLEOTIDE SEQUENCE [LARGE SCALE GENOMIC DNA]</scope>
    <source>
        <strain evidence="2 3">DSM 436</strain>
    </source>
</reference>
<dbReference type="InterPro" id="IPR024884">
    <property type="entry name" value="NAPE-PLD"/>
</dbReference>
<dbReference type="SUPFAM" id="SSF56281">
    <property type="entry name" value="Metallo-hydrolase/oxidoreductase"/>
    <property type="match status" value="1"/>
</dbReference>
<dbReference type="PIRSF" id="PIRSF038896">
    <property type="entry name" value="NAPE-PLD"/>
    <property type="match status" value="1"/>
</dbReference>
<proteinExistence type="predicted"/>
<dbReference type="PANTHER" id="PTHR15032">
    <property type="entry name" value="N-ACYL-PHOSPHATIDYLETHANOLAMINE-HYDROLYZING PHOSPHOLIPASE D"/>
    <property type="match status" value="1"/>
</dbReference>
<dbReference type="STRING" id="1192034.CAP_2602"/>
<dbReference type="OrthoDB" id="9805728at2"/>
<dbReference type="PANTHER" id="PTHR15032:SF36">
    <property type="entry name" value="METALLO-BETA-LACTAMASE DOMAIN-CONTAINING PROTEIN"/>
    <property type="match status" value="1"/>
</dbReference>
<accession>A0A017TJD7</accession>
<organism evidence="2 3">
    <name type="scientific">Chondromyces apiculatus DSM 436</name>
    <dbReference type="NCBI Taxonomy" id="1192034"/>
    <lineage>
        <taxon>Bacteria</taxon>
        <taxon>Pseudomonadati</taxon>
        <taxon>Myxococcota</taxon>
        <taxon>Polyangia</taxon>
        <taxon>Polyangiales</taxon>
        <taxon>Polyangiaceae</taxon>
        <taxon>Chondromyces</taxon>
    </lineage>
</organism>
<dbReference type="Proteomes" id="UP000019678">
    <property type="component" value="Unassembled WGS sequence"/>
</dbReference>
<dbReference type="eggNOG" id="COG2220">
    <property type="taxonomic scope" value="Bacteria"/>
</dbReference>
<name>A0A017TJD7_9BACT</name>
<keyword evidence="3" id="KW-1185">Reference proteome</keyword>
<evidence type="ECO:0000259" key="1">
    <source>
        <dbReference type="SMART" id="SM00849"/>
    </source>
</evidence>
<dbReference type="GO" id="GO:0005737">
    <property type="term" value="C:cytoplasm"/>
    <property type="evidence" value="ECO:0007669"/>
    <property type="project" value="TreeGrafter"/>
</dbReference>
<sequence length="306" mass="34580">MGRFDDRATRPSRGPADILRWKVVDALAGKNRRDPGGFLTPTRPWSRDLVASDAPSLTWIGHASFLLSMGGTRVLLDPVWRDAPGPLKRLVPPGIPLAELPSIDAVLLTHNHRDHLDTWTLQRLGNHPVYVAPLGHAAVLRSIGADKVVELDWWESTRVGELEITLVPARHWSMRVPWDRNEALWGGYLIRGPEGTAYHSGDTGFFDDFARIGEHAGTIDWAMLPIGAYEPRWFMEPQHMNPADALEAYRLLRARTFVAMHWGTFRLTDEPTGEPPERTRALWTEHGLPEEALWILDVGETRKLER</sequence>
<comment type="caution">
    <text evidence="2">The sequence shown here is derived from an EMBL/GenBank/DDBJ whole genome shotgun (WGS) entry which is preliminary data.</text>
</comment>
<dbReference type="Gene3D" id="3.60.15.10">
    <property type="entry name" value="Ribonuclease Z/Hydroxyacylglutathione hydrolase-like"/>
    <property type="match status" value="1"/>
</dbReference>